<accession>A0A168SBQ5</accession>
<evidence type="ECO:0000313" key="2">
    <source>
        <dbReference type="Proteomes" id="UP000078561"/>
    </source>
</evidence>
<dbReference type="PANTHER" id="PTHR15141:SF76">
    <property type="entry name" value="TRANSCRIPTION ELONGATION FACTOR B POLYPEPTIDE 3"/>
    <property type="match status" value="1"/>
</dbReference>
<evidence type="ECO:0000313" key="1">
    <source>
        <dbReference type="EMBL" id="SAM08202.1"/>
    </source>
</evidence>
<dbReference type="FunCoup" id="A0A168SBQ5">
    <property type="interactions" value="36"/>
</dbReference>
<dbReference type="EMBL" id="LT554888">
    <property type="protein sequence ID" value="SAM08202.1"/>
    <property type="molecule type" value="Genomic_DNA"/>
</dbReference>
<dbReference type="Proteomes" id="UP000078561">
    <property type="component" value="Unassembled WGS sequence"/>
</dbReference>
<dbReference type="Gene3D" id="6.10.250.3180">
    <property type="match status" value="1"/>
</dbReference>
<dbReference type="Pfam" id="PF06881">
    <property type="entry name" value="Elongin_A"/>
    <property type="match status" value="1"/>
</dbReference>
<evidence type="ECO:0008006" key="3">
    <source>
        <dbReference type="Google" id="ProtNLM"/>
    </source>
</evidence>
<proteinExistence type="predicted"/>
<dbReference type="InterPro" id="IPR051870">
    <property type="entry name" value="Elongin-A_domain"/>
</dbReference>
<name>A0A168SBQ5_ABSGL</name>
<dbReference type="InParanoid" id="A0A168SBQ5"/>
<protein>
    <recommendedName>
        <fullName evidence="3">Elongin-A</fullName>
    </recommendedName>
</protein>
<dbReference type="AlphaFoldDB" id="A0A168SBQ5"/>
<dbReference type="OMA" id="ELWLKHC"/>
<keyword evidence="2" id="KW-1185">Reference proteome</keyword>
<gene>
    <name evidence="1" type="primary">ABSGL_13864.1 scaffold 14339</name>
</gene>
<dbReference type="PANTHER" id="PTHR15141">
    <property type="entry name" value="TRANSCRIPTION ELONGATION FACTOR B POLYPEPTIDE 3"/>
    <property type="match status" value="1"/>
</dbReference>
<reference evidence="1" key="1">
    <citation type="submission" date="2016-04" db="EMBL/GenBank/DDBJ databases">
        <authorList>
            <person name="Evans L.H."/>
            <person name="Alamgir A."/>
            <person name="Owens N."/>
            <person name="Weber N.D."/>
            <person name="Virtaneva K."/>
            <person name="Barbian K."/>
            <person name="Babar A."/>
            <person name="Rosenke K."/>
        </authorList>
    </citation>
    <scope>NUCLEOTIDE SEQUENCE [LARGE SCALE GENOMIC DNA]</scope>
    <source>
        <strain evidence="1">CBS 101.48</strain>
    </source>
</reference>
<dbReference type="InterPro" id="IPR010684">
    <property type="entry name" value="RNA_pol_II_trans_fac_SIII_A"/>
</dbReference>
<dbReference type="GO" id="GO:0006368">
    <property type="term" value="P:transcription elongation by RNA polymerase II"/>
    <property type="evidence" value="ECO:0007669"/>
    <property type="project" value="InterPro"/>
</dbReference>
<sequence length="272" mass="31018">MPTQVKSLVLISQEILTNNIDGLSYVGSVPYSLLRPSLKKATPQQLYLIERLNPHLTPESDELWLRHMSVFKDLLDAYRQGDYQDSRHWRGLYLKRYQENEKRKKIISEKVKSQYNKIQDEKAARSIKVLKGVVRGRTHDTRRFSGTNSNGSSRLFLETKKAASKTITCVGAYRNAIYRSHVQKPYHLNSPLSTTTPLNKTIPSLSPDTVMNVYKPPSQLARSYRTNHARYGSKPTSAPIYSMIPPPPSHSSAIENCTSTWGNTDKLKRLKV</sequence>
<organism evidence="1">
    <name type="scientific">Absidia glauca</name>
    <name type="common">Pin mould</name>
    <dbReference type="NCBI Taxonomy" id="4829"/>
    <lineage>
        <taxon>Eukaryota</taxon>
        <taxon>Fungi</taxon>
        <taxon>Fungi incertae sedis</taxon>
        <taxon>Mucoromycota</taxon>
        <taxon>Mucoromycotina</taxon>
        <taxon>Mucoromycetes</taxon>
        <taxon>Mucorales</taxon>
        <taxon>Cunninghamellaceae</taxon>
        <taxon>Absidia</taxon>
    </lineage>
</organism>
<dbReference type="STRING" id="4829.A0A168SBQ5"/>
<dbReference type="GO" id="GO:0070449">
    <property type="term" value="C:elongin complex"/>
    <property type="evidence" value="ECO:0007669"/>
    <property type="project" value="InterPro"/>
</dbReference>
<dbReference type="OrthoDB" id="21513at2759"/>